<feature type="compositionally biased region" description="Polar residues" evidence="1">
    <location>
        <begin position="132"/>
        <end position="143"/>
    </location>
</feature>
<feature type="compositionally biased region" description="Basic and acidic residues" evidence="1">
    <location>
        <begin position="84"/>
        <end position="106"/>
    </location>
</feature>
<gene>
    <name evidence="2" type="primary">EPR1</name>
    <name evidence="2" type="ORF">L345_11799</name>
</gene>
<name>V8NJK0_OPHHA</name>
<reference evidence="2 3" key="1">
    <citation type="journal article" date="2013" name="Proc. Natl. Acad. Sci. U.S.A.">
        <title>The king cobra genome reveals dynamic gene evolution and adaptation in the snake venom system.</title>
        <authorList>
            <person name="Vonk F.J."/>
            <person name="Casewell N.R."/>
            <person name="Henkel C.V."/>
            <person name="Heimberg A.M."/>
            <person name="Jansen H.J."/>
            <person name="McCleary R.J."/>
            <person name="Kerkkamp H.M."/>
            <person name="Vos R.A."/>
            <person name="Guerreiro I."/>
            <person name="Calvete J.J."/>
            <person name="Wuster W."/>
            <person name="Woods A.E."/>
            <person name="Logan J.M."/>
            <person name="Harrison R.A."/>
            <person name="Castoe T.A."/>
            <person name="de Koning A.P."/>
            <person name="Pollock D.D."/>
            <person name="Yandell M."/>
            <person name="Calderon D."/>
            <person name="Renjifo C."/>
            <person name="Currier R.B."/>
            <person name="Salgado D."/>
            <person name="Pla D."/>
            <person name="Sanz L."/>
            <person name="Hyder A.S."/>
            <person name="Ribeiro J.M."/>
            <person name="Arntzen J.W."/>
            <person name="van den Thillart G.E."/>
            <person name="Boetzer M."/>
            <person name="Pirovano W."/>
            <person name="Dirks R.P."/>
            <person name="Spaink H.P."/>
            <person name="Duboule D."/>
            <person name="McGlinn E."/>
            <person name="Kini R.M."/>
            <person name="Richardson M.K."/>
        </authorList>
    </citation>
    <scope>NUCLEOTIDE SEQUENCE</scope>
    <source>
        <tissue evidence="2">Blood</tissue>
    </source>
</reference>
<organism evidence="2 3">
    <name type="scientific">Ophiophagus hannah</name>
    <name type="common">King cobra</name>
    <name type="synonym">Naja hannah</name>
    <dbReference type="NCBI Taxonomy" id="8665"/>
    <lineage>
        <taxon>Eukaryota</taxon>
        <taxon>Metazoa</taxon>
        <taxon>Chordata</taxon>
        <taxon>Craniata</taxon>
        <taxon>Vertebrata</taxon>
        <taxon>Euteleostomi</taxon>
        <taxon>Lepidosauria</taxon>
        <taxon>Squamata</taxon>
        <taxon>Bifurcata</taxon>
        <taxon>Unidentata</taxon>
        <taxon>Episquamata</taxon>
        <taxon>Toxicofera</taxon>
        <taxon>Serpentes</taxon>
        <taxon>Colubroidea</taxon>
        <taxon>Elapidae</taxon>
        <taxon>Elapinae</taxon>
        <taxon>Ophiophagus</taxon>
    </lineage>
</organism>
<sequence length="478" mass="53985">MPCTTPNKSTEEITAMHFVSIQPLDEISLGSHFHPNHHDPGIFLEDPNVMECIHFNDAHPHGEFYRRIHIVEMIELPFSPDAKESDCPLHKHVHPGSEHSQEDPEKATSPSSSEPKSKEKLETANDGGGENIASNGDANNLSPSKDPEDAVGLMYTCKLEYQWSPMLKYCTMEELGYKPLHLLSSPSSQEMYTTENGDGEDSYSNYMRSVSCEPPSYSVRWSAEMEYCDTPPPPVRSYCPPRPIYCPPAPKGCPTKQKYCPPVQRYCPPVQKYRPPVKYCCPPGRKSQPPAQWCSPPVQKCHPPVQSYCPPVQKYCRPVQRYCPPQQKYHPPAQPCYPPQQKYCPPAQSYRPPAQPCYPPQQKYCPPAQSYRPPAQLCYPPQQKYCPPAQSYCPPAQPCYPPQQKYCPPAQSYCPPAEPCYPPQQKYCPPAQSYCPPAQPCYPPQQKYCPPAQPCCSPQPKICQIKEVCKAPPHLLKK</sequence>
<evidence type="ECO:0000313" key="2">
    <source>
        <dbReference type="EMBL" id="ETE62449.1"/>
    </source>
</evidence>
<evidence type="ECO:0000313" key="3">
    <source>
        <dbReference type="Proteomes" id="UP000018936"/>
    </source>
</evidence>
<dbReference type="EMBL" id="AZIM01003248">
    <property type="protein sequence ID" value="ETE62449.1"/>
    <property type="molecule type" value="Genomic_DNA"/>
</dbReference>
<comment type="caution">
    <text evidence="2">The sequence shown here is derived from an EMBL/GenBank/DDBJ whole genome shotgun (WGS) entry which is preliminary data.</text>
</comment>
<proteinExistence type="predicted"/>
<feature type="non-terminal residue" evidence="2">
    <location>
        <position position="1"/>
    </location>
</feature>
<accession>V8NJK0</accession>
<dbReference type="AlphaFoldDB" id="V8NJK0"/>
<evidence type="ECO:0000256" key="1">
    <source>
        <dbReference type="SAM" id="MobiDB-lite"/>
    </source>
</evidence>
<protein>
    <submittedName>
        <fullName evidence="2">Proline-rich extensin-like protein EPR1</fullName>
    </submittedName>
</protein>
<feature type="region of interest" description="Disordered" evidence="1">
    <location>
        <begin position="84"/>
        <end position="147"/>
    </location>
</feature>
<dbReference type="Proteomes" id="UP000018936">
    <property type="component" value="Unassembled WGS sequence"/>
</dbReference>
<dbReference type="OrthoDB" id="9213397at2759"/>
<keyword evidence="3" id="KW-1185">Reference proteome</keyword>